<name>A0A2M4DLP3_ANODA</name>
<evidence type="ECO:0000256" key="1">
    <source>
        <dbReference type="SAM" id="Phobius"/>
    </source>
</evidence>
<accession>A0A2M4DLP3</accession>
<dbReference type="EMBL" id="GGFL01014273">
    <property type="protein sequence ID" value="MBW78451.1"/>
    <property type="molecule type" value="Transcribed_RNA"/>
</dbReference>
<keyword evidence="1" id="KW-1133">Transmembrane helix</keyword>
<feature type="transmembrane region" description="Helical" evidence="1">
    <location>
        <begin position="20"/>
        <end position="41"/>
    </location>
</feature>
<organism evidence="2">
    <name type="scientific">Anopheles darlingi</name>
    <name type="common">Mosquito</name>
    <dbReference type="NCBI Taxonomy" id="43151"/>
    <lineage>
        <taxon>Eukaryota</taxon>
        <taxon>Metazoa</taxon>
        <taxon>Ecdysozoa</taxon>
        <taxon>Arthropoda</taxon>
        <taxon>Hexapoda</taxon>
        <taxon>Insecta</taxon>
        <taxon>Pterygota</taxon>
        <taxon>Neoptera</taxon>
        <taxon>Endopterygota</taxon>
        <taxon>Diptera</taxon>
        <taxon>Nematocera</taxon>
        <taxon>Culicoidea</taxon>
        <taxon>Culicidae</taxon>
        <taxon>Anophelinae</taxon>
        <taxon>Anopheles</taxon>
    </lineage>
</organism>
<keyword evidence="1" id="KW-0472">Membrane</keyword>
<sequence length="104" mass="12084">MLSTTCSRYLRWTLLSLFTNHSFGFCLFCLLLPGCTPIFSISMKRSISFRFSTQNESELTELGAQRKRNRKPQHLWSDENEKYFLLKKKLLSLSLLRAVVAAAF</sequence>
<dbReference type="AlphaFoldDB" id="A0A2M4DLP3"/>
<evidence type="ECO:0000313" key="2">
    <source>
        <dbReference type="EMBL" id="MBW78451.1"/>
    </source>
</evidence>
<reference evidence="2" key="1">
    <citation type="submission" date="2018-01" db="EMBL/GenBank/DDBJ databases">
        <title>An insight into the sialome of Amazonian anophelines.</title>
        <authorList>
            <person name="Ribeiro J.M."/>
            <person name="Scarpassa V."/>
            <person name="Calvo E."/>
        </authorList>
    </citation>
    <scope>NUCLEOTIDE SEQUENCE</scope>
</reference>
<protein>
    <submittedName>
        <fullName evidence="2">Putative secreted protein</fullName>
    </submittedName>
</protein>
<keyword evidence="1" id="KW-0812">Transmembrane</keyword>
<proteinExistence type="predicted"/>